<protein>
    <submittedName>
        <fullName evidence="1">Uncharacterized protein</fullName>
    </submittedName>
</protein>
<dbReference type="AlphaFoldDB" id="A0AAD5RA47"/>
<sequence length="178" mass="20421">MFDLKDWSVSVSIFPTTAEVSCSYSQSSTLVHLLRGEMFTSELFFPLQYLQLPVMFHIKLTKLFNIQNEAKYICINLGDEFLSLRDQIHQLDTALPIVDGDLPNVLGSFTLRLPCCLVDLFSGCPDEDDPVNVLRVLFPSIGFCRCQLERRLRILCLFLLSRKTSRYIWKSLKTGPFS</sequence>
<name>A0AAD5RA47_PARTN</name>
<evidence type="ECO:0000313" key="2">
    <source>
        <dbReference type="Proteomes" id="UP001196413"/>
    </source>
</evidence>
<organism evidence="1 2">
    <name type="scientific">Parelaphostrongylus tenuis</name>
    <name type="common">Meningeal worm</name>
    <dbReference type="NCBI Taxonomy" id="148309"/>
    <lineage>
        <taxon>Eukaryota</taxon>
        <taxon>Metazoa</taxon>
        <taxon>Ecdysozoa</taxon>
        <taxon>Nematoda</taxon>
        <taxon>Chromadorea</taxon>
        <taxon>Rhabditida</taxon>
        <taxon>Rhabditina</taxon>
        <taxon>Rhabditomorpha</taxon>
        <taxon>Strongyloidea</taxon>
        <taxon>Metastrongylidae</taxon>
        <taxon>Parelaphostrongylus</taxon>
    </lineage>
</organism>
<dbReference type="Proteomes" id="UP001196413">
    <property type="component" value="Unassembled WGS sequence"/>
</dbReference>
<accession>A0AAD5RA47</accession>
<proteinExistence type="predicted"/>
<gene>
    <name evidence="1" type="ORF">KIN20_034740</name>
</gene>
<keyword evidence="2" id="KW-1185">Reference proteome</keyword>
<comment type="caution">
    <text evidence="1">The sequence shown here is derived from an EMBL/GenBank/DDBJ whole genome shotgun (WGS) entry which is preliminary data.</text>
</comment>
<dbReference type="EMBL" id="JAHQIW010007157">
    <property type="protein sequence ID" value="KAJ1372557.1"/>
    <property type="molecule type" value="Genomic_DNA"/>
</dbReference>
<reference evidence="1" key="1">
    <citation type="submission" date="2021-06" db="EMBL/GenBank/DDBJ databases">
        <title>Parelaphostrongylus tenuis whole genome reference sequence.</title>
        <authorList>
            <person name="Garwood T.J."/>
            <person name="Larsen P.A."/>
            <person name="Fountain-Jones N.M."/>
            <person name="Garbe J.R."/>
            <person name="Macchietto M.G."/>
            <person name="Kania S.A."/>
            <person name="Gerhold R.W."/>
            <person name="Richards J.E."/>
            <person name="Wolf T.M."/>
        </authorList>
    </citation>
    <scope>NUCLEOTIDE SEQUENCE</scope>
    <source>
        <strain evidence="1">MNPRO001-30</strain>
        <tissue evidence="1">Meninges</tissue>
    </source>
</reference>
<evidence type="ECO:0000313" key="1">
    <source>
        <dbReference type="EMBL" id="KAJ1372557.1"/>
    </source>
</evidence>